<gene>
    <name evidence="2" type="ORF">MNBD_BACTEROID05-272</name>
</gene>
<dbReference type="PANTHER" id="PTHR31446">
    <property type="entry name" value="ACID PHOSPHATASE/VANADIUM-DEPENDENT HALOPEROXIDASE-RELATED PROTEIN"/>
    <property type="match status" value="1"/>
</dbReference>
<dbReference type="AlphaFoldDB" id="A0A3B0TIC2"/>
<evidence type="ECO:0000313" key="2">
    <source>
        <dbReference type="EMBL" id="VAW15903.1"/>
    </source>
</evidence>
<reference evidence="2" key="1">
    <citation type="submission" date="2018-06" db="EMBL/GenBank/DDBJ databases">
        <authorList>
            <person name="Zhirakovskaya E."/>
        </authorList>
    </citation>
    <scope>NUCLEOTIDE SEQUENCE</scope>
</reference>
<evidence type="ECO:0008006" key="3">
    <source>
        <dbReference type="Google" id="ProtNLM"/>
    </source>
</evidence>
<dbReference type="Pfam" id="PF02681">
    <property type="entry name" value="DUF212"/>
    <property type="match status" value="1"/>
</dbReference>
<keyword evidence="1" id="KW-0472">Membrane</keyword>
<dbReference type="PANTHER" id="PTHR31446:SF29">
    <property type="entry name" value="ACID PHOSPHATASE_VANADIUM-DEPENDENT HALOPEROXIDASE-RELATED PROTEIN"/>
    <property type="match status" value="1"/>
</dbReference>
<keyword evidence="1" id="KW-1133">Transmembrane helix</keyword>
<protein>
    <recommendedName>
        <fullName evidence="3">Divergent PAP2 family protein</fullName>
    </recommendedName>
</protein>
<organism evidence="2">
    <name type="scientific">hydrothermal vent metagenome</name>
    <dbReference type="NCBI Taxonomy" id="652676"/>
    <lineage>
        <taxon>unclassified sequences</taxon>
        <taxon>metagenomes</taxon>
        <taxon>ecological metagenomes</taxon>
    </lineage>
</organism>
<sequence length="138" mass="15158">MITIMVWGSAQAIKVFLGVIREKKFNFKWFIGTGGMPSSHAAGAAALSTMCGLAAGFQSVEFALATVFAIVTMFDAQGVRRSSGQQAVILNQILEDIYWKGKVENDRVRELLGHTPLQVIMGALFGIFMALVFYQYWG</sequence>
<evidence type="ECO:0000256" key="1">
    <source>
        <dbReference type="SAM" id="Phobius"/>
    </source>
</evidence>
<feature type="transmembrane region" description="Helical" evidence="1">
    <location>
        <begin position="117"/>
        <end position="137"/>
    </location>
</feature>
<accession>A0A3B0TIC2</accession>
<dbReference type="InterPro" id="IPR003832">
    <property type="entry name" value="DUF212"/>
</dbReference>
<proteinExistence type="predicted"/>
<name>A0A3B0TIC2_9ZZZZ</name>
<keyword evidence="1" id="KW-0812">Transmembrane</keyword>
<dbReference type="EMBL" id="UOEN01000295">
    <property type="protein sequence ID" value="VAW15903.1"/>
    <property type="molecule type" value="Genomic_DNA"/>
</dbReference>